<dbReference type="Proteomes" id="UP001139157">
    <property type="component" value="Unassembled WGS sequence"/>
</dbReference>
<organism evidence="2 3">
    <name type="scientific">Nocardia pulmonis</name>
    <dbReference type="NCBI Taxonomy" id="2951408"/>
    <lineage>
        <taxon>Bacteria</taxon>
        <taxon>Bacillati</taxon>
        <taxon>Actinomycetota</taxon>
        <taxon>Actinomycetes</taxon>
        <taxon>Mycobacteriales</taxon>
        <taxon>Nocardiaceae</taxon>
        <taxon>Nocardia</taxon>
    </lineage>
</organism>
<evidence type="ECO:0000259" key="1">
    <source>
        <dbReference type="Pfam" id="PF02470"/>
    </source>
</evidence>
<sequence length="316" mass="33491">MTVRHSASLVALLATTVATVAYLGLGVLDLNPVRRTTTVTVHMPSSGGLLATSPVHLRGLRIGRVRELDPTSDGVDAVVEYDAHHRIPAASAVLVANLSAAGEQYLEFRPESADGPYLTEGAVIPTQRVRVPVTAAEAMAGLDALLGQVDPAVLARLVDTADAATRGRDGDVDRLAENADLFARTLRDKRDAIARLWHNLQSLADDLDGHSATLAEVAPVIARADPEVVHLIRAFQDYSVVGEHIWDDSLNPVMHKMNDYAGALAPDLALLAAALRPVTAPLRSLRLDAGSIVDLLEQTFPGDGTAHLPIPPSGAR</sequence>
<dbReference type="AlphaFoldDB" id="A0A9X2E6I7"/>
<dbReference type="RefSeq" id="WP_251909392.1">
    <property type="nucleotide sequence ID" value="NZ_JAMRXG010000001.1"/>
</dbReference>
<dbReference type="PANTHER" id="PTHR33371:SF16">
    <property type="entry name" value="MCE-FAMILY PROTEIN MCE3F"/>
    <property type="match status" value="1"/>
</dbReference>
<dbReference type="Pfam" id="PF02470">
    <property type="entry name" value="MlaD"/>
    <property type="match status" value="1"/>
</dbReference>
<accession>A0A9X2E6I7</accession>
<dbReference type="InterPro" id="IPR052336">
    <property type="entry name" value="MlaD_Phospholipid_Transporter"/>
</dbReference>
<dbReference type="InterPro" id="IPR003399">
    <property type="entry name" value="Mce/MlaD"/>
</dbReference>
<keyword evidence="3" id="KW-1185">Reference proteome</keyword>
<proteinExistence type="predicted"/>
<feature type="domain" description="Mce/MlaD" evidence="1">
    <location>
        <begin position="36"/>
        <end position="110"/>
    </location>
</feature>
<reference evidence="2" key="1">
    <citation type="submission" date="2022-06" db="EMBL/GenBank/DDBJ databases">
        <title>Novel species in genus nocardia.</title>
        <authorList>
            <person name="Li F."/>
        </authorList>
    </citation>
    <scope>NUCLEOTIDE SEQUENCE</scope>
    <source>
        <strain evidence="2">CDC141</strain>
    </source>
</reference>
<dbReference type="GO" id="GO:0005576">
    <property type="term" value="C:extracellular region"/>
    <property type="evidence" value="ECO:0007669"/>
    <property type="project" value="TreeGrafter"/>
</dbReference>
<comment type="caution">
    <text evidence="2">The sequence shown here is derived from an EMBL/GenBank/DDBJ whole genome shotgun (WGS) entry which is preliminary data.</text>
</comment>
<protein>
    <submittedName>
        <fullName evidence="2">MlaD family protein</fullName>
    </submittedName>
</protein>
<evidence type="ECO:0000313" key="2">
    <source>
        <dbReference type="EMBL" id="MCM6772546.1"/>
    </source>
</evidence>
<name>A0A9X2E6I7_9NOCA</name>
<gene>
    <name evidence="2" type="ORF">NDR86_03545</name>
</gene>
<dbReference type="EMBL" id="JAMRXG010000001">
    <property type="protein sequence ID" value="MCM6772546.1"/>
    <property type="molecule type" value="Genomic_DNA"/>
</dbReference>
<dbReference type="PANTHER" id="PTHR33371">
    <property type="entry name" value="INTERMEMBRANE PHOSPHOLIPID TRANSPORT SYSTEM BINDING PROTEIN MLAD-RELATED"/>
    <property type="match status" value="1"/>
</dbReference>
<evidence type="ECO:0000313" key="3">
    <source>
        <dbReference type="Proteomes" id="UP001139157"/>
    </source>
</evidence>